<dbReference type="InterPro" id="IPR024079">
    <property type="entry name" value="MetalloPept_cat_dom_sf"/>
</dbReference>
<dbReference type="PANTHER" id="PTHR15910">
    <property type="entry name" value="ARCHAEMETZINCIN"/>
    <property type="match status" value="1"/>
</dbReference>
<sequence length="311" mass="36994">MDFVSTELECQVACGFQINSKNEQCFFQKDLNLYKWKKTNIPDMKWFVNLNNFYQYLPKPLDDEWLNYNKENGQTFKNYIRLVKKSKNLQNPLIKSKIFLMPLKIDENIFSKFILNGLAEFVQIYFDIDVIVEDDKNLNSKFDKSDLIDGIKALSILKTFKKKNSFSTVAITTCDLVHQDSFVFGLSDQELQVCIVSLYRYVQHLIDNRNFTEKELLKKVSSVICHEIGHTFGLEHCIYYRCIMNGSNTLEEDDKLPIYLCPVCLRKLHFLLNFDIEKRYLNLMEYCEKYEFKGEYNWYQNRLDNSKILNK</sequence>
<evidence type="ECO:0000256" key="1">
    <source>
        <dbReference type="ARBA" id="ARBA00001947"/>
    </source>
</evidence>
<keyword evidence="5" id="KW-0862">Zinc</keyword>
<accession>A0A813MJY5</accession>
<dbReference type="AlphaFoldDB" id="A0A813MJY5"/>
<keyword evidence="2" id="KW-0645">Protease</keyword>
<dbReference type="GO" id="GO:0008237">
    <property type="term" value="F:metallopeptidase activity"/>
    <property type="evidence" value="ECO:0007669"/>
    <property type="project" value="UniProtKB-KW"/>
</dbReference>
<keyword evidence="6" id="KW-0482">Metalloprotease</keyword>
<gene>
    <name evidence="7" type="ORF">OXX778_LOCUS1852</name>
</gene>
<evidence type="ECO:0000256" key="2">
    <source>
        <dbReference type="ARBA" id="ARBA00022670"/>
    </source>
</evidence>
<keyword evidence="8" id="KW-1185">Reference proteome</keyword>
<dbReference type="SUPFAM" id="SSF55486">
    <property type="entry name" value="Metalloproteases ('zincins'), catalytic domain"/>
    <property type="match status" value="1"/>
</dbReference>
<dbReference type="CDD" id="cd11375">
    <property type="entry name" value="Peptidase_M54"/>
    <property type="match status" value="1"/>
</dbReference>
<evidence type="ECO:0000256" key="4">
    <source>
        <dbReference type="ARBA" id="ARBA00022801"/>
    </source>
</evidence>
<name>A0A813MJY5_9BILA</name>
<dbReference type="EMBL" id="CAJNOC010000130">
    <property type="protein sequence ID" value="CAF0717730.1"/>
    <property type="molecule type" value="Genomic_DNA"/>
</dbReference>
<organism evidence="7 8">
    <name type="scientific">Brachionus calyciflorus</name>
    <dbReference type="NCBI Taxonomy" id="104777"/>
    <lineage>
        <taxon>Eukaryota</taxon>
        <taxon>Metazoa</taxon>
        <taxon>Spiralia</taxon>
        <taxon>Gnathifera</taxon>
        <taxon>Rotifera</taxon>
        <taxon>Eurotatoria</taxon>
        <taxon>Monogononta</taxon>
        <taxon>Pseudotrocha</taxon>
        <taxon>Ploima</taxon>
        <taxon>Brachionidae</taxon>
        <taxon>Brachionus</taxon>
    </lineage>
</organism>
<proteinExistence type="predicted"/>
<comment type="cofactor">
    <cofactor evidence="1">
        <name>Zn(2+)</name>
        <dbReference type="ChEBI" id="CHEBI:29105"/>
    </cofactor>
</comment>
<dbReference type="GO" id="GO:0006508">
    <property type="term" value="P:proteolysis"/>
    <property type="evidence" value="ECO:0007669"/>
    <property type="project" value="UniProtKB-KW"/>
</dbReference>
<evidence type="ECO:0000313" key="8">
    <source>
        <dbReference type="Proteomes" id="UP000663879"/>
    </source>
</evidence>
<evidence type="ECO:0000313" key="7">
    <source>
        <dbReference type="EMBL" id="CAF0717730.1"/>
    </source>
</evidence>
<comment type="caution">
    <text evidence="7">The sequence shown here is derived from an EMBL/GenBank/DDBJ whole genome shotgun (WGS) entry which is preliminary data.</text>
</comment>
<evidence type="ECO:0000256" key="3">
    <source>
        <dbReference type="ARBA" id="ARBA00022723"/>
    </source>
</evidence>
<keyword evidence="3" id="KW-0479">Metal-binding</keyword>
<reference evidence="7" key="1">
    <citation type="submission" date="2021-02" db="EMBL/GenBank/DDBJ databases">
        <authorList>
            <person name="Nowell W R."/>
        </authorList>
    </citation>
    <scope>NUCLEOTIDE SEQUENCE</scope>
    <source>
        <strain evidence="7">Ploen Becks lab</strain>
    </source>
</reference>
<keyword evidence="4" id="KW-0378">Hydrolase</keyword>
<dbReference type="InterPro" id="IPR012962">
    <property type="entry name" value="Pept_M54_archaemetzincn"/>
</dbReference>
<dbReference type="Proteomes" id="UP000663879">
    <property type="component" value="Unassembled WGS sequence"/>
</dbReference>
<protein>
    <recommendedName>
        <fullName evidence="9">Archaemetzincin-2</fullName>
    </recommendedName>
</protein>
<evidence type="ECO:0000256" key="6">
    <source>
        <dbReference type="ARBA" id="ARBA00023049"/>
    </source>
</evidence>
<dbReference type="Pfam" id="PF07998">
    <property type="entry name" value="Peptidase_M54"/>
    <property type="match status" value="1"/>
</dbReference>
<evidence type="ECO:0008006" key="9">
    <source>
        <dbReference type="Google" id="ProtNLM"/>
    </source>
</evidence>
<dbReference type="PANTHER" id="PTHR15910:SF1">
    <property type="entry name" value="ARCHAEMETZINCIN-2"/>
    <property type="match status" value="1"/>
</dbReference>
<dbReference type="OrthoDB" id="2365600at2759"/>
<evidence type="ECO:0000256" key="5">
    <source>
        <dbReference type="ARBA" id="ARBA00022833"/>
    </source>
</evidence>
<dbReference type="Gene3D" id="3.40.390.10">
    <property type="entry name" value="Collagenase (Catalytic Domain)"/>
    <property type="match status" value="1"/>
</dbReference>
<dbReference type="GO" id="GO:0046872">
    <property type="term" value="F:metal ion binding"/>
    <property type="evidence" value="ECO:0007669"/>
    <property type="project" value="UniProtKB-KW"/>
</dbReference>